<feature type="transmembrane region" description="Helical" evidence="1">
    <location>
        <begin position="45"/>
        <end position="78"/>
    </location>
</feature>
<comment type="caution">
    <text evidence="2">The sequence shown here is derived from an EMBL/GenBank/DDBJ whole genome shotgun (WGS) entry which is preliminary data.</text>
</comment>
<protein>
    <submittedName>
        <fullName evidence="2">Uncharacterized protein</fullName>
    </submittedName>
</protein>
<evidence type="ECO:0000313" key="2">
    <source>
        <dbReference type="EMBL" id="KKQ91895.1"/>
    </source>
</evidence>
<proteinExistence type="predicted"/>
<reference evidence="2 3" key="1">
    <citation type="journal article" date="2015" name="Nature">
        <title>rRNA introns, odd ribosomes, and small enigmatic genomes across a large radiation of phyla.</title>
        <authorList>
            <person name="Brown C.T."/>
            <person name="Hug L.A."/>
            <person name="Thomas B.C."/>
            <person name="Sharon I."/>
            <person name="Castelle C.J."/>
            <person name="Singh A."/>
            <person name="Wilkins M.J."/>
            <person name="Williams K.H."/>
            <person name="Banfield J.F."/>
        </authorList>
    </citation>
    <scope>NUCLEOTIDE SEQUENCE [LARGE SCALE GENOMIC DNA]</scope>
</reference>
<keyword evidence="1" id="KW-1133">Transmembrane helix</keyword>
<feature type="transmembrane region" description="Helical" evidence="1">
    <location>
        <begin position="21"/>
        <end position="39"/>
    </location>
</feature>
<accession>A0A0G0LV63</accession>
<organism evidence="2 3">
    <name type="scientific">Candidatus Woesebacteria bacterium GW2011_GWB1_39_10</name>
    <dbReference type="NCBI Taxonomy" id="1618572"/>
    <lineage>
        <taxon>Bacteria</taxon>
        <taxon>Candidatus Woeseibacteriota</taxon>
    </lineage>
</organism>
<evidence type="ECO:0000313" key="3">
    <source>
        <dbReference type="Proteomes" id="UP000034774"/>
    </source>
</evidence>
<feature type="transmembrane region" description="Helical" evidence="1">
    <location>
        <begin position="85"/>
        <end position="107"/>
    </location>
</feature>
<dbReference type="Proteomes" id="UP000034774">
    <property type="component" value="Unassembled WGS sequence"/>
</dbReference>
<keyword evidence="1" id="KW-0472">Membrane</keyword>
<sequence>MTKDVSFYDRLKHYPWKLFGQLNPLFKVIVIVLALGAWVPDPLDIVGISFWGILAGILFQKMVATWIVVILSVLFWIITQMIESLLVILVTVYLIPAGVGLICMFFEKDPNPIIFNS</sequence>
<gene>
    <name evidence="2" type="ORF">UT17_C0004G0243</name>
</gene>
<evidence type="ECO:0000256" key="1">
    <source>
        <dbReference type="SAM" id="Phobius"/>
    </source>
</evidence>
<keyword evidence="1" id="KW-0812">Transmembrane</keyword>
<name>A0A0G0LV63_9BACT</name>
<dbReference type="AlphaFoldDB" id="A0A0G0LV63"/>
<dbReference type="EMBL" id="LBVU01000004">
    <property type="protein sequence ID" value="KKQ91895.1"/>
    <property type="molecule type" value="Genomic_DNA"/>
</dbReference>